<keyword evidence="1" id="KW-1185">Reference proteome</keyword>
<protein>
    <submittedName>
        <fullName evidence="2">Uncharacterized protein</fullName>
    </submittedName>
</protein>
<reference evidence="2" key="1">
    <citation type="submission" date="2022-11" db="UniProtKB">
        <authorList>
            <consortium name="WormBaseParasite"/>
        </authorList>
    </citation>
    <scope>IDENTIFICATION</scope>
</reference>
<evidence type="ECO:0000313" key="1">
    <source>
        <dbReference type="Proteomes" id="UP000887565"/>
    </source>
</evidence>
<dbReference type="Proteomes" id="UP000887565">
    <property type="component" value="Unplaced"/>
</dbReference>
<sequence length="88" mass="10155">MKMSLMDRLIELLNFWVSPMYKLAIRDCIQFDRDPALPPIPHEVDNVWIECVTTTNHSAIEPTMVPITIISLSPSLVFYRWMATGFDA</sequence>
<proteinExistence type="predicted"/>
<evidence type="ECO:0000313" key="2">
    <source>
        <dbReference type="WBParaSite" id="nRc.2.0.1.t06056-RA"/>
    </source>
</evidence>
<dbReference type="WBParaSite" id="nRc.2.0.1.t06056-RA">
    <property type="protein sequence ID" value="nRc.2.0.1.t06056-RA"/>
    <property type="gene ID" value="nRc.2.0.1.g06056"/>
</dbReference>
<dbReference type="AlphaFoldDB" id="A0A915HXN5"/>
<name>A0A915HXN5_ROMCU</name>
<organism evidence="1 2">
    <name type="scientific">Romanomermis culicivorax</name>
    <name type="common">Nematode worm</name>
    <dbReference type="NCBI Taxonomy" id="13658"/>
    <lineage>
        <taxon>Eukaryota</taxon>
        <taxon>Metazoa</taxon>
        <taxon>Ecdysozoa</taxon>
        <taxon>Nematoda</taxon>
        <taxon>Enoplea</taxon>
        <taxon>Dorylaimia</taxon>
        <taxon>Mermithida</taxon>
        <taxon>Mermithoidea</taxon>
        <taxon>Mermithidae</taxon>
        <taxon>Romanomermis</taxon>
    </lineage>
</organism>
<accession>A0A915HXN5</accession>